<name>A0A6I4UZM8_9SPHN</name>
<feature type="signal peptide" evidence="1">
    <location>
        <begin position="1"/>
        <end position="25"/>
    </location>
</feature>
<proteinExistence type="predicted"/>
<dbReference type="OrthoDB" id="5583261at2"/>
<gene>
    <name evidence="2" type="ORF">GRI43_01205</name>
</gene>
<comment type="caution">
    <text evidence="2">The sequence shown here is derived from an EMBL/GenBank/DDBJ whole genome shotgun (WGS) entry which is preliminary data.</text>
</comment>
<dbReference type="EMBL" id="WTYP01000001">
    <property type="protein sequence ID" value="MXP46010.1"/>
    <property type="molecule type" value="Genomic_DNA"/>
</dbReference>
<keyword evidence="1" id="KW-0732">Signal</keyword>
<dbReference type="RefSeq" id="WP_160729293.1">
    <property type="nucleotide sequence ID" value="NZ_WTYP01000001.1"/>
</dbReference>
<dbReference type="AlphaFoldDB" id="A0A6I4UZM8"/>
<evidence type="ECO:0008006" key="4">
    <source>
        <dbReference type="Google" id="ProtNLM"/>
    </source>
</evidence>
<dbReference type="Proteomes" id="UP000471435">
    <property type="component" value="Unassembled WGS sequence"/>
</dbReference>
<reference evidence="2 3" key="1">
    <citation type="submission" date="2019-12" db="EMBL/GenBank/DDBJ databases">
        <title>Genomic-based taxomic classification of the family Erythrobacteraceae.</title>
        <authorList>
            <person name="Xu L."/>
        </authorList>
    </citation>
    <scope>NUCLEOTIDE SEQUENCE [LARGE SCALE GENOMIC DNA]</scope>
    <source>
        <strain evidence="2 3">SW-109</strain>
    </source>
</reference>
<protein>
    <recommendedName>
        <fullName evidence="4">Outer membrane assembly lipoprotein YfiO</fullName>
    </recommendedName>
</protein>
<evidence type="ECO:0000313" key="3">
    <source>
        <dbReference type="Proteomes" id="UP000471435"/>
    </source>
</evidence>
<feature type="chain" id="PRO_5026071777" description="Outer membrane assembly lipoprotein YfiO" evidence="1">
    <location>
        <begin position="26"/>
        <end position="715"/>
    </location>
</feature>
<sequence length="715" mass="78413">MKKAWSGLGVLFACAALAWPGQVAAGGAFCTPDWKPENPDLGCSSQIAIAPGNDSRVNLFLLLQDRAGNDGAGKAYPDLGWQTFLGRNFFRWSNLEFAWYPGADTDSAVIPDHFGTKCQTAETGEAAYLQALEDAGFRTKGDRSFLAQSRSALTAVCDDGTAALGPQTKGGFFTPPRAFGGSATPAGAFHGYLEASTSFYTSDWDRADRLYRDLSEQAGNEWVRETALYMTARNALNQAIDGANDRWGWFDLGFVSAATAARAEAGFKAYLAAYPDGLYASSAAGLIRKSLWLQRDYAGLEEIYGRQLETMKAGDAETGALVAEIDDKYLVREGRDASSNPLLLAAELLMRMRSDGYGERYRPLTEAELAASAGTFSDHPEIWTLLQANHAFYVRGEPDEVLRLIPDGGHQERYTAIAFSQQFLRGLALHSLGDTGEAQFWQGMIGGAQGIWQRPAVELALARSWEQAGQLDRVFAAGSPIHEPRIRRILLGQSAGIEILKRQSRTGDEASGEHRFALFTALLKQLQHGQYAGFLEDQSFLQEGSGLGSDPAEESLWNIYDTAFPPLQLFEGGTWSDGFNCPSITQTALALQADPQSVAGRLCLGDFYRLNGFDDFAFGIAYSQPDGPAVLGSRDFYSGDPIPRQNFYLSIMNDRDATSDQRAYALFRAVRCYAPAGQNSCGGESAEKHVRAQWFRRLKRDYGGTKWAQELKYYW</sequence>
<accession>A0A6I4UZM8</accession>
<organism evidence="2 3">
    <name type="scientific">Pontixanthobacter luteolus</name>
    <dbReference type="NCBI Taxonomy" id="295089"/>
    <lineage>
        <taxon>Bacteria</taxon>
        <taxon>Pseudomonadati</taxon>
        <taxon>Pseudomonadota</taxon>
        <taxon>Alphaproteobacteria</taxon>
        <taxon>Sphingomonadales</taxon>
        <taxon>Erythrobacteraceae</taxon>
        <taxon>Pontixanthobacter</taxon>
    </lineage>
</organism>
<evidence type="ECO:0000256" key="1">
    <source>
        <dbReference type="SAM" id="SignalP"/>
    </source>
</evidence>
<evidence type="ECO:0000313" key="2">
    <source>
        <dbReference type="EMBL" id="MXP46010.1"/>
    </source>
</evidence>
<keyword evidence="3" id="KW-1185">Reference proteome</keyword>